<dbReference type="PANTHER" id="PTHR31566">
    <property type="entry name" value="CYTOCHROME C BIOGENESIS PROTEIN CCS1, CHLOROPLASTIC"/>
    <property type="match status" value="1"/>
</dbReference>
<evidence type="ECO:0000256" key="4">
    <source>
        <dbReference type="ARBA" id="ARBA00022989"/>
    </source>
</evidence>
<evidence type="ECO:0000259" key="7">
    <source>
        <dbReference type="Pfam" id="PF05140"/>
    </source>
</evidence>
<comment type="caution">
    <text evidence="8">The sequence shown here is derived from an EMBL/GenBank/DDBJ whole genome shotgun (WGS) entry which is preliminary data.</text>
</comment>
<dbReference type="InterPro" id="IPR007816">
    <property type="entry name" value="ResB-like_domain"/>
</dbReference>
<evidence type="ECO:0000313" key="9">
    <source>
        <dbReference type="Proteomes" id="UP000616608"/>
    </source>
</evidence>
<name>A0A917G1C7_9BACI</name>
<evidence type="ECO:0000256" key="5">
    <source>
        <dbReference type="ARBA" id="ARBA00023136"/>
    </source>
</evidence>
<dbReference type="Proteomes" id="UP000616608">
    <property type="component" value="Unassembled WGS sequence"/>
</dbReference>
<evidence type="ECO:0000313" key="8">
    <source>
        <dbReference type="EMBL" id="GGG17128.1"/>
    </source>
</evidence>
<keyword evidence="5 6" id="KW-0472">Membrane</keyword>
<keyword evidence="3" id="KW-0201">Cytochrome c-type biogenesis</keyword>
<accession>A0A917G1C7</accession>
<protein>
    <submittedName>
        <fullName evidence="8">Cytochrome c biogenesis protein</fullName>
    </submittedName>
</protein>
<dbReference type="InterPro" id="IPR023494">
    <property type="entry name" value="Cyt_c_bgen_Ccs1/CcsB/ResB"/>
</dbReference>
<dbReference type="PANTHER" id="PTHR31566:SF0">
    <property type="entry name" value="CYTOCHROME C BIOGENESIS PROTEIN CCS1, CHLOROPLASTIC"/>
    <property type="match status" value="1"/>
</dbReference>
<gene>
    <name evidence="8" type="primary">resB</name>
    <name evidence="8" type="ORF">GCM10007425_09400</name>
</gene>
<evidence type="ECO:0000256" key="1">
    <source>
        <dbReference type="ARBA" id="ARBA00004141"/>
    </source>
</evidence>
<dbReference type="GO" id="GO:0016020">
    <property type="term" value="C:membrane"/>
    <property type="evidence" value="ECO:0007669"/>
    <property type="project" value="UniProtKB-SubCell"/>
</dbReference>
<feature type="transmembrane region" description="Helical" evidence="6">
    <location>
        <begin position="221"/>
        <end position="243"/>
    </location>
</feature>
<evidence type="ECO:0000256" key="6">
    <source>
        <dbReference type="SAM" id="Phobius"/>
    </source>
</evidence>
<dbReference type="EMBL" id="BMJT01000003">
    <property type="protein sequence ID" value="GGG17128.1"/>
    <property type="molecule type" value="Genomic_DNA"/>
</dbReference>
<keyword evidence="2 6" id="KW-0812">Transmembrane</keyword>
<comment type="subcellular location">
    <subcellularLocation>
        <location evidence="1">Membrane</location>
        <topology evidence="1">Multi-pass membrane protein</topology>
    </subcellularLocation>
</comment>
<keyword evidence="4 6" id="KW-1133">Transmembrane helix</keyword>
<dbReference type="RefSeq" id="WP_188613876.1">
    <property type="nucleotide sequence ID" value="NZ_BMJT01000003.1"/>
</dbReference>
<reference evidence="8" key="2">
    <citation type="submission" date="2020-09" db="EMBL/GenBank/DDBJ databases">
        <authorList>
            <person name="Sun Q."/>
            <person name="Zhou Y."/>
        </authorList>
    </citation>
    <scope>NUCLEOTIDE SEQUENCE</scope>
    <source>
        <strain evidence="8">CGMCC 1.15760</strain>
    </source>
</reference>
<feature type="domain" description="ResB-like" evidence="7">
    <location>
        <begin position="446"/>
        <end position="523"/>
    </location>
</feature>
<evidence type="ECO:0000256" key="2">
    <source>
        <dbReference type="ARBA" id="ARBA00022692"/>
    </source>
</evidence>
<organism evidence="8 9">
    <name type="scientific">Lysinibacillus alkalisoli</name>
    <dbReference type="NCBI Taxonomy" id="1911548"/>
    <lineage>
        <taxon>Bacteria</taxon>
        <taxon>Bacillati</taxon>
        <taxon>Bacillota</taxon>
        <taxon>Bacilli</taxon>
        <taxon>Bacillales</taxon>
        <taxon>Bacillaceae</taxon>
        <taxon>Lysinibacillus</taxon>
    </lineage>
</organism>
<feature type="domain" description="ResB-like" evidence="7">
    <location>
        <begin position="67"/>
        <end position="429"/>
    </location>
</feature>
<sequence length="551" mass="61873">MEKETVICTCGHENPFGTKLCEKCGNPLTEEEKNTKVVDMRYDGKAIRSKTYNKSFVDKVWNFFSSVKVGITLIVILLLAASIGTFLPQEMYVNAGSPIADKGAYYESVYGFFGKIYYMLGLTDLYSSWWFQILVGMLGISIIVASIDRGIPLHKSLKNQRVKRHASFMKRQRVIASGEVADGETTLNDIEKQLKAQKFKVRRDGTALLAEKNRISRYGPYINHVGLIIFLVGVSLRVVPGFYVDESMMVKEGEMVEVPGMPGYYFKNEKFILETHDNNGQLSGEQEKQGVNVVAKNFQTNAKLYKQPEGAVSGDTSELELVKEAEIRVNHPLQYDGYSIYQMDYRLGDLSGMTFKLMNKATEESYGELTIDLTNPSKMYDLGNGSSVEILTYLPDYDGFKDGQPVTKSPNPNNPAFIFMMKTPETPEGETSFVEIKNTIEPLGENQNMMKFVAPQTSNASGLTINKNSTLPILSVGGIIFLLGVAIGSYWNHRRIWVQITDNQLLLATHTNKNWHGMKRELDKLSEHVALPAYEDQLALTDSEDEEEGDQ</sequence>
<feature type="transmembrane region" description="Helical" evidence="6">
    <location>
        <begin position="60"/>
        <end position="87"/>
    </location>
</feature>
<keyword evidence="9" id="KW-1185">Reference proteome</keyword>
<dbReference type="AlphaFoldDB" id="A0A917G1C7"/>
<reference evidence="8" key="1">
    <citation type="journal article" date="2014" name="Int. J. Syst. Evol. Microbiol.">
        <title>Complete genome sequence of Corynebacterium casei LMG S-19264T (=DSM 44701T), isolated from a smear-ripened cheese.</title>
        <authorList>
            <consortium name="US DOE Joint Genome Institute (JGI-PGF)"/>
            <person name="Walter F."/>
            <person name="Albersmeier A."/>
            <person name="Kalinowski J."/>
            <person name="Ruckert C."/>
        </authorList>
    </citation>
    <scope>NUCLEOTIDE SEQUENCE</scope>
    <source>
        <strain evidence="8">CGMCC 1.15760</strain>
    </source>
</reference>
<dbReference type="Pfam" id="PF05140">
    <property type="entry name" value="ResB"/>
    <property type="match status" value="2"/>
</dbReference>
<feature type="transmembrane region" description="Helical" evidence="6">
    <location>
        <begin position="129"/>
        <end position="151"/>
    </location>
</feature>
<proteinExistence type="predicted"/>
<feature type="transmembrane region" description="Helical" evidence="6">
    <location>
        <begin position="471"/>
        <end position="491"/>
    </location>
</feature>
<evidence type="ECO:0000256" key="3">
    <source>
        <dbReference type="ARBA" id="ARBA00022748"/>
    </source>
</evidence>
<dbReference type="GO" id="GO:0017004">
    <property type="term" value="P:cytochrome complex assembly"/>
    <property type="evidence" value="ECO:0007669"/>
    <property type="project" value="UniProtKB-KW"/>
</dbReference>